<evidence type="ECO:0000313" key="1">
    <source>
        <dbReference type="EMBL" id="KAK1292999.1"/>
    </source>
</evidence>
<gene>
    <name evidence="1" type="ORF">QJS10_CPB17g00295</name>
</gene>
<comment type="caution">
    <text evidence="1">The sequence shown here is derived from an EMBL/GenBank/DDBJ whole genome shotgun (WGS) entry which is preliminary data.</text>
</comment>
<organism evidence="1 2">
    <name type="scientific">Acorus calamus</name>
    <name type="common">Sweet flag</name>
    <dbReference type="NCBI Taxonomy" id="4465"/>
    <lineage>
        <taxon>Eukaryota</taxon>
        <taxon>Viridiplantae</taxon>
        <taxon>Streptophyta</taxon>
        <taxon>Embryophyta</taxon>
        <taxon>Tracheophyta</taxon>
        <taxon>Spermatophyta</taxon>
        <taxon>Magnoliopsida</taxon>
        <taxon>Liliopsida</taxon>
        <taxon>Acoraceae</taxon>
        <taxon>Acorus</taxon>
    </lineage>
</organism>
<accession>A0AAV9CWY2</accession>
<dbReference type="AlphaFoldDB" id="A0AAV9CWY2"/>
<dbReference type="EMBL" id="JAUJYO010000017">
    <property type="protein sequence ID" value="KAK1292999.1"/>
    <property type="molecule type" value="Genomic_DNA"/>
</dbReference>
<keyword evidence="2" id="KW-1185">Reference proteome</keyword>
<sequence length="103" mass="11508">MKNSSARSSRLMSGNSDPLADFTNLHLRVLNSSSAVGGAVRRTGFRLRLLDRRSLGLPLEDVASSEEVAFDGPPIWDLFVVDLKADEAMEDWRAELGFRCRHF</sequence>
<dbReference type="Proteomes" id="UP001180020">
    <property type="component" value="Unassembled WGS sequence"/>
</dbReference>
<protein>
    <submittedName>
        <fullName evidence="1">Uncharacterized protein</fullName>
    </submittedName>
</protein>
<reference evidence="1" key="1">
    <citation type="journal article" date="2023" name="Nat. Commun.">
        <title>Diploid and tetraploid genomes of Acorus and the evolution of monocots.</title>
        <authorList>
            <person name="Ma L."/>
            <person name="Liu K.W."/>
            <person name="Li Z."/>
            <person name="Hsiao Y.Y."/>
            <person name="Qi Y."/>
            <person name="Fu T."/>
            <person name="Tang G.D."/>
            <person name="Zhang D."/>
            <person name="Sun W.H."/>
            <person name="Liu D.K."/>
            <person name="Li Y."/>
            <person name="Chen G.Z."/>
            <person name="Liu X.D."/>
            <person name="Liao X.Y."/>
            <person name="Jiang Y.T."/>
            <person name="Yu X."/>
            <person name="Hao Y."/>
            <person name="Huang J."/>
            <person name="Zhao X.W."/>
            <person name="Ke S."/>
            <person name="Chen Y.Y."/>
            <person name="Wu W.L."/>
            <person name="Hsu J.L."/>
            <person name="Lin Y.F."/>
            <person name="Huang M.D."/>
            <person name="Li C.Y."/>
            <person name="Huang L."/>
            <person name="Wang Z.W."/>
            <person name="Zhao X."/>
            <person name="Zhong W.Y."/>
            <person name="Peng D.H."/>
            <person name="Ahmad S."/>
            <person name="Lan S."/>
            <person name="Zhang J.S."/>
            <person name="Tsai W.C."/>
            <person name="Van de Peer Y."/>
            <person name="Liu Z.J."/>
        </authorList>
    </citation>
    <scope>NUCLEOTIDE SEQUENCE</scope>
    <source>
        <strain evidence="1">CP</strain>
    </source>
</reference>
<reference evidence="1" key="2">
    <citation type="submission" date="2023-06" db="EMBL/GenBank/DDBJ databases">
        <authorList>
            <person name="Ma L."/>
            <person name="Liu K.-W."/>
            <person name="Li Z."/>
            <person name="Hsiao Y.-Y."/>
            <person name="Qi Y."/>
            <person name="Fu T."/>
            <person name="Tang G."/>
            <person name="Zhang D."/>
            <person name="Sun W.-H."/>
            <person name="Liu D.-K."/>
            <person name="Li Y."/>
            <person name="Chen G.-Z."/>
            <person name="Liu X.-D."/>
            <person name="Liao X.-Y."/>
            <person name="Jiang Y.-T."/>
            <person name="Yu X."/>
            <person name="Hao Y."/>
            <person name="Huang J."/>
            <person name="Zhao X.-W."/>
            <person name="Ke S."/>
            <person name="Chen Y.-Y."/>
            <person name="Wu W.-L."/>
            <person name="Hsu J.-L."/>
            <person name="Lin Y.-F."/>
            <person name="Huang M.-D."/>
            <person name="Li C.-Y."/>
            <person name="Huang L."/>
            <person name="Wang Z.-W."/>
            <person name="Zhao X."/>
            <person name="Zhong W.-Y."/>
            <person name="Peng D.-H."/>
            <person name="Ahmad S."/>
            <person name="Lan S."/>
            <person name="Zhang J.-S."/>
            <person name="Tsai W.-C."/>
            <person name="Van De Peer Y."/>
            <person name="Liu Z.-J."/>
        </authorList>
    </citation>
    <scope>NUCLEOTIDE SEQUENCE</scope>
    <source>
        <strain evidence="1">CP</strain>
        <tissue evidence="1">Leaves</tissue>
    </source>
</reference>
<name>A0AAV9CWY2_ACOCL</name>
<proteinExistence type="predicted"/>
<evidence type="ECO:0000313" key="2">
    <source>
        <dbReference type="Proteomes" id="UP001180020"/>
    </source>
</evidence>